<name>A0A9W9SN90_9EURO</name>
<dbReference type="GeneID" id="81435370"/>
<gene>
    <name evidence="1" type="ORF">N7496_003262</name>
</gene>
<accession>A0A9W9SN90</accession>
<sequence length="126" mass="14597">MDKTPPRKQFTSAKWVYRYLKGTRNWGGDDSRSPDALFGSVDADWFGKSQYARAISRGSSRSDEVSNMDGLPFFHFSIHDIWYNVEKEPHLAFLEVRLTDESVFYCLCTMTPQHVLMKARNLPVKL</sequence>
<reference evidence="1" key="2">
    <citation type="journal article" date="2023" name="IMA Fungus">
        <title>Comparative genomic study of the Penicillium genus elucidates a diverse pangenome and 15 lateral gene transfer events.</title>
        <authorList>
            <person name="Petersen C."/>
            <person name="Sorensen T."/>
            <person name="Nielsen M.R."/>
            <person name="Sondergaard T.E."/>
            <person name="Sorensen J.L."/>
            <person name="Fitzpatrick D.A."/>
            <person name="Frisvad J.C."/>
            <person name="Nielsen K.L."/>
        </authorList>
    </citation>
    <scope>NUCLEOTIDE SEQUENCE</scope>
    <source>
        <strain evidence="1">IBT 29864</strain>
    </source>
</reference>
<dbReference type="Proteomes" id="UP001147782">
    <property type="component" value="Unassembled WGS sequence"/>
</dbReference>
<dbReference type="AlphaFoldDB" id="A0A9W9SN90"/>
<evidence type="ECO:0000313" key="1">
    <source>
        <dbReference type="EMBL" id="KAJ5380834.1"/>
    </source>
</evidence>
<organism evidence="1 2">
    <name type="scientific">Penicillium cataractarum</name>
    <dbReference type="NCBI Taxonomy" id="2100454"/>
    <lineage>
        <taxon>Eukaryota</taxon>
        <taxon>Fungi</taxon>
        <taxon>Dikarya</taxon>
        <taxon>Ascomycota</taxon>
        <taxon>Pezizomycotina</taxon>
        <taxon>Eurotiomycetes</taxon>
        <taxon>Eurotiomycetidae</taxon>
        <taxon>Eurotiales</taxon>
        <taxon>Aspergillaceae</taxon>
        <taxon>Penicillium</taxon>
    </lineage>
</organism>
<dbReference type="EMBL" id="JAPZBS010000002">
    <property type="protein sequence ID" value="KAJ5380834.1"/>
    <property type="molecule type" value="Genomic_DNA"/>
</dbReference>
<comment type="caution">
    <text evidence="1">The sequence shown here is derived from an EMBL/GenBank/DDBJ whole genome shotgun (WGS) entry which is preliminary data.</text>
</comment>
<keyword evidence="2" id="KW-1185">Reference proteome</keyword>
<reference evidence="1" key="1">
    <citation type="submission" date="2022-11" db="EMBL/GenBank/DDBJ databases">
        <authorList>
            <person name="Petersen C."/>
        </authorList>
    </citation>
    <scope>NUCLEOTIDE SEQUENCE</scope>
    <source>
        <strain evidence="1">IBT 29864</strain>
    </source>
</reference>
<dbReference type="RefSeq" id="XP_056558405.1">
    <property type="nucleotide sequence ID" value="XM_056696193.1"/>
</dbReference>
<dbReference type="OrthoDB" id="4360842at2759"/>
<evidence type="ECO:0000313" key="2">
    <source>
        <dbReference type="Proteomes" id="UP001147782"/>
    </source>
</evidence>
<protein>
    <submittedName>
        <fullName evidence="1">Uncharacterized protein</fullName>
    </submittedName>
</protein>
<proteinExistence type="predicted"/>